<proteinExistence type="predicted"/>
<dbReference type="PANTHER" id="PTHR42873">
    <property type="entry name" value="RIBOSOMAL RNA LARGE SUBUNIT METHYLTRANSFERASE"/>
    <property type="match status" value="1"/>
</dbReference>
<keyword evidence="6" id="KW-1185">Reference proteome</keyword>
<comment type="subcellular location">
    <subcellularLocation>
        <location evidence="1">Cytoplasm</location>
    </subcellularLocation>
</comment>
<evidence type="ECO:0000313" key="5">
    <source>
        <dbReference type="EMBL" id="EES53185.1"/>
    </source>
</evidence>
<evidence type="ECO:0000259" key="4">
    <source>
        <dbReference type="Pfam" id="PF17785"/>
    </source>
</evidence>
<dbReference type="InterPro" id="IPR029063">
    <property type="entry name" value="SAM-dependent_MTases_sf"/>
</dbReference>
<keyword evidence="3" id="KW-0808">Transferase</keyword>
<dbReference type="InterPro" id="IPR036974">
    <property type="entry name" value="PUA_sf"/>
</dbReference>
<protein>
    <recommendedName>
        <fullName evidence="4">RlmI-like PUA domain-containing protein</fullName>
    </recommendedName>
</protein>
<dbReference type="CDD" id="cd02440">
    <property type="entry name" value="AdoMet_MTases"/>
    <property type="match status" value="1"/>
</dbReference>
<dbReference type="Gene3D" id="3.30.750.80">
    <property type="entry name" value="RNA methyltransferase domain (HRMD) like"/>
    <property type="match status" value="1"/>
</dbReference>
<evidence type="ECO:0000256" key="1">
    <source>
        <dbReference type="ARBA" id="ARBA00004496"/>
    </source>
</evidence>
<dbReference type="CDD" id="cd11572">
    <property type="entry name" value="RlmI_M_like"/>
    <property type="match status" value="1"/>
</dbReference>
<dbReference type="AlphaFoldDB" id="C6HW80"/>
<dbReference type="SUPFAM" id="SSF53335">
    <property type="entry name" value="S-adenosyl-L-methionine-dependent methyltransferases"/>
    <property type="match status" value="1"/>
</dbReference>
<dbReference type="EMBL" id="GG693868">
    <property type="protein sequence ID" value="EES53185.1"/>
    <property type="molecule type" value="Genomic_DNA"/>
</dbReference>
<evidence type="ECO:0000256" key="2">
    <source>
        <dbReference type="ARBA" id="ARBA00022490"/>
    </source>
</evidence>
<dbReference type="PROSITE" id="PS50890">
    <property type="entry name" value="PUA"/>
    <property type="match status" value="1"/>
</dbReference>
<dbReference type="Gene3D" id="3.40.50.150">
    <property type="entry name" value="Vaccinia Virus protein VP39"/>
    <property type="match status" value="1"/>
</dbReference>
<reference evidence="5 6" key="1">
    <citation type="journal article" date="2009" name="Appl. Environ. Microbiol.">
        <title>Community genomic and proteomic analyses of chemoautotrophic iron-oxidizing "Leptospirillum rubarum" (Group II) and "Leptospirillum ferrodiazotrophum" (Group III) bacteria in acid mine drainage biofilms.</title>
        <authorList>
            <person name="Goltsman D.S."/>
            <person name="Denef V.J."/>
            <person name="Singer S.W."/>
            <person name="VerBerkmoes N.C."/>
            <person name="Lefsrud M."/>
            <person name="Mueller R.S."/>
            <person name="Dick G.J."/>
            <person name="Sun C.L."/>
            <person name="Wheeler K.E."/>
            <person name="Zemla A."/>
            <person name="Baker B.J."/>
            <person name="Hauser L."/>
            <person name="Land M."/>
            <person name="Shah M.B."/>
            <person name="Thelen M.P."/>
            <person name="Hettich R.L."/>
            <person name="Banfield J.F."/>
        </authorList>
    </citation>
    <scope>NUCLEOTIDE SEQUENCE [LARGE SCALE GENOMIC DNA]</scope>
</reference>
<dbReference type="GO" id="GO:0003723">
    <property type="term" value="F:RNA binding"/>
    <property type="evidence" value="ECO:0007669"/>
    <property type="project" value="InterPro"/>
</dbReference>
<organism evidence="5 6">
    <name type="scientific">Leptospirillum ferrodiazotrophum</name>
    <dbReference type="NCBI Taxonomy" id="412449"/>
    <lineage>
        <taxon>Bacteria</taxon>
        <taxon>Pseudomonadati</taxon>
        <taxon>Nitrospirota</taxon>
        <taxon>Nitrospiria</taxon>
        <taxon>Nitrospirales</taxon>
        <taxon>Nitrospiraceae</taxon>
        <taxon>Leptospirillum</taxon>
    </lineage>
</organism>
<dbReference type="InterPro" id="IPR041532">
    <property type="entry name" value="RlmI-like_PUA"/>
</dbReference>
<dbReference type="Pfam" id="PF17785">
    <property type="entry name" value="PUA_3"/>
    <property type="match status" value="1"/>
</dbReference>
<keyword evidence="2" id="KW-0963">Cytoplasm</keyword>
<dbReference type="Proteomes" id="UP000009374">
    <property type="component" value="Unassembled WGS sequence"/>
</dbReference>
<gene>
    <name evidence="5" type="ORF">UBAL3_80290061</name>
</gene>
<evidence type="ECO:0000256" key="3">
    <source>
        <dbReference type="ARBA" id="ARBA00022679"/>
    </source>
</evidence>
<dbReference type="PANTHER" id="PTHR42873:SF1">
    <property type="entry name" value="S-ADENOSYLMETHIONINE-DEPENDENT METHYLTRANSFERASE DOMAIN-CONTAINING PROTEIN"/>
    <property type="match status" value="1"/>
</dbReference>
<feature type="domain" description="RlmI-like PUA" evidence="4">
    <location>
        <begin position="2"/>
        <end position="27"/>
    </location>
</feature>
<sequence>MDVRSASGRFLGTGLYNPHSLIAVRLLEGRVESLEGYLSERLEAAIAMRERLGSNETALRLVHSEADGLPGVVLDRYGDYLSLQITTRAMEAHLPTLLDLLSERLSPRGIRVDRGVRARETEGLPVGEDQHVGEVPESLSIPFGEGELSFPFRQGQKTGLFLDQKDNMKALAPRIGGGRLLDAFSYVGGWSRAVTAANPRTRPIGVDGSGTAISFYRRNNPTGEGVDADFFSWGETARSAGRRFDTVVLDPPAFIKSRRLVKEGIEGYHKAFRLGLSLVGDGGVFVACSCSALLSWEDFFGVLRAVFRKDGRPGRLFYTGRASWDHPRILAMPELDYLKCAAFYVGDRTGP</sequence>
<accession>C6HW80</accession>
<name>C6HW80_9BACT</name>
<dbReference type="Gene3D" id="2.30.130.10">
    <property type="entry name" value="PUA domain"/>
    <property type="match status" value="1"/>
</dbReference>
<evidence type="ECO:0000313" key="6">
    <source>
        <dbReference type="Proteomes" id="UP000009374"/>
    </source>
</evidence>